<dbReference type="InterPro" id="IPR021861">
    <property type="entry name" value="THO_THOC1"/>
</dbReference>
<dbReference type="GO" id="GO:0006406">
    <property type="term" value="P:mRNA export from nucleus"/>
    <property type="evidence" value="ECO:0007669"/>
    <property type="project" value="TreeGrafter"/>
</dbReference>
<proteinExistence type="predicted"/>
<evidence type="ECO:0000313" key="1">
    <source>
        <dbReference type="EMBL" id="GJQ15802.1"/>
    </source>
</evidence>
<reference evidence="1" key="1">
    <citation type="journal article" date="2022" name="Proc. Natl. Acad. Sci. U.S.A.">
        <title>Life cycle and functional genomics of the unicellular red alga Galdieria for elucidating algal and plant evolution and industrial use.</title>
        <authorList>
            <person name="Hirooka S."/>
            <person name="Itabashi T."/>
            <person name="Ichinose T.M."/>
            <person name="Onuma R."/>
            <person name="Fujiwara T."/>
            <person name="Yamashita S."/>
            <person name="Jong L.W."/>
            <person name="Tomita R."/>
            <person name="Iwane A.H."/>
            <person name="Miyagishima S.Y."/>
        </authorList>
    </citation>
    <scope>NUCLEOTIDE SEQUENCE</scope>
    <source>
        <strain evidence="1">NBRC 102759</strain>
    </source>
</reference>
<evidence type="ECO:0000313" key="2">
    <source>
        <dbReference type="Proteomes" id="UP001061958"/>
    </source>
</evidence>
<accession>A0A9C7UUW8</accession>
<dbReference type="EMBL" id="BQMJ01000075">
    <property type="protein sequence ID" value="GJQ15802.1"/>
    <property type="molecule type" value="Genomic_DNA"/>
</dbReference>
<dbReference type="Pfam" id="PF11957">
    <property type="entry name" value="efThoc1"/>
    <property type="match status" value="1"/>
</dbReference>
<dbReference type="PANTHER" id="PTHR13265">
    <property type="entry name" value="THO COMPLEX SUBUNIT 1"/>
    <property type="match status" value="1"/>
</dbReference>
<keyword evidence="2" id="KW-1185">Reference proteome</keyword>
<dbReference type="OrthoDB" id="10257415at2759"/>
<evidence type="ECO:0008006" key="3">
    <source>
        <dbReference type="Google" id="ProtNLM"/>
    </source>
</evidence>
<dbReference type="Proteomes" id="UP001061958">
    <property type="component" value="Unassembled WGS sequence"/>
</dbReference>
<dbReference type="AlphaFoldDB" id="A0A9C7UUW8"/>
<sequence length="510" mass="60037">MTLANDQEVVEWIRTSIAAPLEEQNVLDTLRSLRVDDVGSILELELRGILLELVSQSLPSEEPSEEHFSKIFRLIDLSLLLSKEGTVEQAIPCQLLEDLMDTTPTNQCWRVLDYFEEHLGNFRSNDILFKGKLIFLRACISLLRRYSRVLDAETCGRIILLLSSAFPPSERSGVNLKGNFHTSNTTQYVGVDEQREFSSSDTVLDWNLYETFWSLQQVLSNPTVAYGHMEWKSFCNSLSKVLQVMETDPVREFADCSLSNIQAEQMADEQSYHHMDFVKYLTNPYLLSFEFRDSIFRRYHLVQYLIFLQHMATLRETFTWIDRNELEAIVNKIFRVLQGTKPHGEKFAEYIKRVLLHERYWLKWKTLDNCKAFERPPCEVPVDSAGRNDNILWRSLEQRWRRLYNEDWDRKPIPEAENKSILQMNRSYWSWKPKQQREETLKDAERIIMPNIDEIMGELRQDKEEGIEEELAKKNSHSFVWKSLRVLLGNDFNKFNQVREANGNLEVILQ</sequence>
<dbReference type="PANTHER" id="PTHR13265:SF0">
    <property type="entry name" value="HPR1"/>
    <property type="match status" value="1"/>
</dbReference>
<gene>
    <name evidence="1" type="ORF">GpartN1_g7593.t1</name>
</gene>
<dbReference type="GO" id="GO:0000445">
    <property type="term" value="C:THO complex part of transcription export complex"/>
    <property type="evidence" value="ECO:0007669"/>
    <property type="project" value="TreeGrafter"/>
</dbReference>
<organism evidence="1 2">
    <name type="scientific">Galdieria partita</name>
    <dbReference type="NCBI Taxonomy" id="83374"/>
    <lineage>
        <taxon>Eukaryota</taxon>
        <taxon>Rhodophyta</taxon>
        <taxon>Bangiophyceae</taxon>
        <taxon>Galdieriales</taxon>
        <taxon>Galdieriaceae</taxon>
        <taxon>Galdieria</taxon>
    </lineage>
</organism>
<comment type="caution">
    <text evidence="1">The sequence shown here is derived from an EMBL/GenBank/DDBJ whole genome shotgun (WGS) entry which is preliminary data.</text>
</comment>
<name>A0A9C7UUW8_9RHOD</name>
<protein>
    <recommendedName>
        <fullName evidence="3">THO complex subunit 1</fullName>
    </recommendedName>
</protein>
<reference evidence="1" key="2">
    <citation type="submission" date="2022-01" db="EMBL/GenBank/DDBJ databases">
        <authorList>
            <person name="Hirooka S."/>
            <person name="Miyagishima S.Y."/>
        </authorList>
    </citation>
    <scope>NUCLEOTIDE SEQUENCE</scope>
    <source>
        <strain evidence="1">NBRC 102759</strain>
    </source>
</reference>